<evidence type="ECO:0000256" key="3">
    <source>
        <dbReference type="ARBA" id="ARBA00022475"/>
    </source>
</evidence>
<dbReference type="PANTHER" id="PTHR43227">
    <property type="entry name" value="BLL4140 PROTEIN"/>
    <property type="match status" value="1"/>
</dbReference>
<dbReference type="Pfam" id="PF00528">
    <property type="entry name" value="BPD_transp_1"/>
    <property type="match status" value="1"/>
</dbReference>
<feature type="transmembrane region" description="Helical" evidence="7">
    <location>
        <begin position="172"/>
        <end position="191"/>
    </location>
</feature>
<protein>
    <submittedName>
        <fullName evidence="9">ABC transporter permease</fullName>
    </submittedName>
</protein>
<accession>A0ABW0HSV7</accession>
<gene>
    <name evidence="9" type="ORF">ACFPOF_16315</name>
</gene>
<proteinExistence type="inferred from homology"/>
<feature type="transmembrane region" description="Helical" evidence="7">
    <location>
        <begin position="108"/>
        <end position="128"/>
    </location>
</feature>
<keyword evidence="10" id="KW-1185">Reference proteome</keyword>
<dbReference type="CDD" id="cd06261">
    <property type="entry name" value="TM_PBP2"/>
    <property type="match status" value="1"/>
</dbReference>
<dbReference type="RefSeq" id="WP_378134500.1">
    <property type="nucleotide sequence ID" value="NZ_JBHSMI010000026.1"/>
</dbReference>
<keyword evidence="3" id="KW-1003">Cell membrane</keyword>
<evidence type="ECO:0000256" key="2">
    <source>
        <dbReference type="ARBA" id="ARBA00022448"/>
    </source>
</evidence>
<evidence type="ECO:0000256" key="5">
    <source>
        <dbReference type="ARBA" id="ARBA00022989"/>
    </source>
</evidence>
<keyword evidence="6 7" id="KW-0472">Membrane</keyword>
<evidence type="ECO:0000256" key="7">
    <source>
        <dbReference type="RuleBase" id="RU363032"/>
    </source>
</evidence>
<evidence type="ECO:0000313" key="9">
    <source>
        <dbReference type="EMBL" id="MFC5404305.1"/>
    </source>
</evidence>
<dbReference type="EMBL" id="JBHSMI010000026">
    <property type="protein sequence ID" value="MFC5404305.1"/>
    <property type="molecule type" value="Genomic_DNA"/>
</dbReference>
<dbReference type="InterPro" id="IPR050809">
    <property type="entry name" value="UgpAE/MalFG_permease"/>
</dbReference>
<dbReference type="Gene3D" id="1.10.3720.10">
    <property type="entry name" value="MetI-like"/>
    <property type="match status" value="1"/>
</dbReference>
<comment type="caution">
    <text evidence="9">The sequence shown here is derived from an EMBL/GenBank/DDBJ whole genome shotgun (WGS) entry which is preliminary data.</text>
</comment>
<feature type="transmembrane region" description="Helical" evidence="7">
    <location>
        <begin position="265"/>
        <end position="290"/>
    </location>
</feature>
<dbReference type="InterPro" id="IPR035906">
    <property type="entry name" value="MetI-like_sf"/>
</dbReference>
<feature type="transmembrane region" description="Helical" evidence="7">
    <location>
        <begin position="70"/>
        <end position="96"/>
    </location>
</feature>
<comment type="subcellular location">
    <subcellularLocation>
        <location evidence="1 7">Cell membrane</location>
        <topology evidence="1 7">Multi-pass membrane protein</topology>
    </subcellularLocation>
</comment>
<keyword evidence="4 7" id="KW-0812">Transmembrane</keyword>
<sequence length="299" mass="33683">MTTRKWIREMPLHAMLLPTVLLLIAFSYVPMAGIAIAFQHFYPGHNFFSSPWVGWENFRYMLQLPGTMQVLYNTLFIAVMKISANLVVPITMALLLNEVRKMWFKRSVQTLVYLPYFISWVLLGGILVDILSPSHGIVNQLIKSVGLPSVYFLGDNHWFPFTLVATNTWKEFGFNTIVFLAALTGINPSLYEAACIDGASRWKMTLKITLPGLLPIIILLTTLSLGNVLNAGFDQVFNLYNASVYESGDIIDTMVYRIGLGDAQYSVATAVGLFKSVVSFILISVSYLLAYRFANYRIF</sequence>
<reference evidence="10" key="1">
    <citation type="journal article" date="2019" name="Int. J. Syst. Evol. Microbiol.">
        <title>The Global Catalogue of Microorganisms (GCM) 10K type strain sequencing project: providing services to taxonomists for standard genome sequencing and annotation.</title>
        <authorList>
            <consortium name="The Broad Institute Genomics Platform"/>
            <consortium name="The Broad Institute Genome Sequencing Center for Infectious Disease"/>
            <person name="Wu L."/>
            <person name="Ma J."/>
        </authorList>
    </citation>
    <scope>NUCLEOTIDE SEQUENCE [LARGE SCALE GENOMIC DNA]</scope>
    <source>
        <strain evidence="10">CGMCC 1.18575</strain>
    </source>
</reference>
<dbReference type="SUPFAM" id="SSF161098">
    <property type="entry name" value="MetI-like"/>
    <property type="match status" value="1"/>
</dbReference>
<evidence type="ECO:0000256" key="6">
    <source>
        <dbReference type="ARBA" id="ARBA00023136"/>
    </source>
</evidence>
<dbReference type="PROSITE" id="PS50928">
    <property type="entry name" value="ABC_TM1"/>
    <property type="match status" value="1"/>
</dbReference>
<feature type="domain" description="ABC transmembrane type-1" evidence="8">
    <location>
        <begin position="71"/>
        <end position="286"/>
    </location>
</feature>
<feature type="transmembrane region" description="Helical" evidence="7">
    <location>
        <begin position="20"/>
        <end position="42"/>
    </location>
</feature>
<name>A0ABW0HSV7_9BACL</name>
<organism evidence="9 10">
    <name type="scientific">Cohnella soli</name>
    <dbReference type="NCBI Taxonomy" id="425005"/>
    <lineage>
        <taxon>Bacteria</taxon>
        <taxon>Bacillati</taxon>
        <taxon>Bacillota</taxon>
        <taxon>Bacilli</taxon>
        <taxon>Bacillales</taxon>
        <taxon>Paenibacillaceae</taxon>
        <taxon>Cohnella</taxon>
    </lineage>
</organism>
<keyword evidence="5 7" id="KW-1133">Transmembrane helix</keyword>
<evidence type="ECO:0000256" key="4">
    <source>
        <dbReference type="ARBA" id="ARBA00022692"/>
    </source>
</evidence>
<dbReference type="PANTHER" id="PTHR43227:SF11">
    <property type="entry name" value="BLL4140 PROTEIN"/>
    <property type="match status" value="1"/>
</dbReference>
<comment type="similarity">
    <text evidence="7">Belongs to the binding-protein-dependent transport system permease family.</text>
</comment>
<dbReference type="InterPro" id="IPR000515">
    <property type="entry name" value="MetI-like"/>
</dbReference>
<dbReference type="Proteomes" id="UP001596113">
    <property type="component" value="Unassembled WGS sequence"/>
</dbReference>
<keyword evidence="2 7" id="KW-0813">Transport</keyword>
<evidence type="ECO:0000313" key="10">
    <source>
        <dbReference type="Proteomes" id="UP001596113"/>
    </source>
</evidence>
<evidence type="ECO:0000256" key="1">
    <source>
        <dbReference type="ARBA" id="ARBA00004651"/>
    </source>
</evidence>
<evidence type="ECO:0000259" key="8">
    <source>
        <dbReference type="PROSITE" id="PS50928"/>
    </source>
</evidence>
<feature type="transmembrane region" description="Helical" evidence="7">
    <location>
        <begin position="212"/>
        <end position="233"/>
    </location>
</feature>